<dbReference type="CDD" id="cd00160">
    <property type="entry name" value="RhoGEF"/>
    <property type="match status" value="1"/>
</dbReference>
<keyword evidence="7" id="KW-0862">Zinc</keyword>
<dbReference type="Proteomes" id="UP001152622">
    <property type="component" value="Chromosome 3"/>
</dbReference>
<reference evidence="13" key="1">
    <citation type="journal article" date="2023" name="Science">
        <title>Genome structures resolve the early diversification of teleost fishes.</title>
        <authorList>
            <person name="Parey E."/>
            <person name="Louis A."/>
            <person name="Montfort J."/>
            <person name="Bouchez O."/>
            <person name="Roques C."/>
            <person name="Iampietro C."/>
            <person name="Lluch J."/>
            <person name="Castinel A."/>
            <person name="Donnadieu C."/>
            <person name="Desvignes T."/>
            <person name="Floi Bucao C."/>
            <person name="Jouanno E."/>
            <person name="Wen M."/>
            <person name="Mejri S."/>
            <person name="Dirks R."/>
            <person name="Jansen H."/>
            <person name="Henkel C."/>
            <person name="Chen W.J."/>
            <person name="Zahm M."/>
            <person name="Cabau C."/>
            <person name="Klopp C."/>
            <person name="Thompson A.W."/>
            <person name="Robinson-Rechavi M."/>
            <person name="Braasch I."/>
            <person name="Lecointre G."/>
            <person name="Bobe J."/>
            <person name="Postlethwait J.H."/>
            <person name="Berthelot C."/>
            <person name="Roest Crollius H."/>
            <person name="Guiguen Y."/>
        </authorList>
    </citation>
    <scope>NUCLEOTIDE SEQUENCE</scope>
    <source>
        <strain evidence="13">WJC10195</strain>
    </source>
</reference>
<feature type="compositionally biased region" description="Acidic residues" evidence="9">
    <location>
        <begin position="316"/>
        <end position="335"/>
    </location>
</feature>
<feature type="compositionally biased region" description="Pro residues" evidence="9">
    <location>
        <begin position="110"/>
        <end position="124"/>
    </location>
</feature>
<dbReference type="EMBL" id="JAINUF010000003">
    <property type="protein sequence ID" value="KAJ8370862.1"/>
    <property type="molecule type" value="Genomic_DNA"/>
</dbReference>
<feature type="compositionally biased region" description="Basic and acidic residues" evidence="9">
    <location>
        <begin position="740"/>
        <end position="754"/>
    </location>
</feature>
<comment type="subcellular location">
    <subcellularLocation>
        <location evidence="1">Cytoplasm</location>
        <location evidence="1">Cytoskeleton</location>
    </subcellularLocation>
</comment>
<dbReference type="GO" id="GO:0005085">
    <property type="term" value="F:guanyl-nucleotide exchange factor activity"/>
    <property type="evidence" value="ECO:0007669"/>
    <property type="project" value="InterPro"/>
</dbReference>
<dbReference type="SMART" id="SM00325">
    <property type="entry name" value="RhoGEF"/>
    <property type="match status" value="1"/>
</dbReference>
<dbReference type="SUPFAM" id="SSF50729">
    <property type="entry name" value="PH domain-like"/>
    <property type="match status" value="2"/>
</dbReference>
<dbReference type="GO" id="GO:0007010">
    <property type="term" value="P:cytoskeleton organization"/>
    <property type="evidence" value="ECO:0007669"/>
    <property type="project" value="TreeGrafter"/>
</dbReference>
<evidence type="ECO:0000256" key="5">
    <source>
        <dbReference type="ARBA" id="ARBA00022737"/>
    </source>
</evidence>
<dbReference type="PANTHER" id="PTHR12673:SF14">
    <property type="entry name" value="FYVE, RHOGEF AND PH DOMAIN-CONTAINING PROTEIN 3"/>
    <property type="match status" value="1"/>
</dbReference>
<keyword evidence="8" id="KW-0206">Cytoskeleton</keyword>
<dbReference type="GO" id="GO:0046847">
    <property type="term" value="P:filopodium assembly"/>
    <property type="evidence" value="ECO:0007669"/>
    <property type="project" value="TreeGrafter"/>
</dbReference>
<dbReference type="Pfam" id="PF00169">
    <property type="entry name" value="PH"/>
    <property type="match status" value="2"/>
</dbReference>
<dbReference type="InterPro" id="IPR011993">
    <property type="entry name" value="PH-like_dom_sf"/>
</dbReference>
<dbReference type="SUPFAM" id="SSF57903">
    <property type="entry name" value="FYVE/PHD zinc finger"/>
    <property type="match status" value="1"/>
</dbReference>
<feature type="compositionally biased region" description="Basic and acidic residues" evidence="9">
    <location>
        <begin position="828"/>
        <end position="838"/>
    </location>
</feature>
<feature type="chain" id="PRO_5040514868" description="FYVE, RhoGEF and PH domain containing 3" evidence="10">
    <location>
        <begin position="29"/>
        <end position="963"/>
    </location>
</feature>
<evidence type="ECO:0000256" key="8">
    <source>
        <dbReference type="ARBA" id="ARBA00023212"/>
    </source>
</evidence>
<dbReference type="InterPro" id="IPR035941">
    <property type="entry name" value="FGD1-4_PH2"/>
</dbReference>
<evidence type="ECO:0000256" key="2">
    <source>
        <dbReference type="ARBA" id="ARBA00022490"/>
    </source>
</evidence>
<keyword evidence="10" id="KW-0732">Signal</keyword>
<feature type="domain" description="DH" evidence="12">
    <location>
        <begin position="388"/>
        <end position="572"/>
    </location>
</feature>
<dbReference type="PROSITE" id="PS50010">
    <property type="entry name" value="DH_2"/>
    <property type="match status" value="1"/>
</dbReference>
<evidence type="ECO:0000256" key="9">
    <source>
        <dbReference type="SAM" id="MobiDB-lite"/>
    </source>
</evidence>
<evidence type="ECO:0000256" key="10">
    <source>
        <dbReference type="SAM" id="SignalP"/>
    </source>
</evidence>
<evidence type="ECO:0000313" key="14">
    <source>
        <dbReference type="Proteomes" id="UP001152622"/>
    </source>
</evidence>
<evidence type="ECO:0000256" key="3">
    <source>
        <dbReference type="ARBA" id="ARBA00022553"/>
    </source>
</evidence>
<dbReference type="SUPFAM" id="SSF48065">
    <property type="entry name" value="DBL homology domain (DH-domain)"/>
    <property type="match status" value="1"/>
</dbReference>
<evidence type="ECO:0000256" key="4">
    <source>
        <dbReference type="ARBA" id="ARBA00022723"/>
    </source>
</evidence>
<dbReference type="SMART" id="SM00233">
    <property type="entry name" value="PH"/>
    <property type="match status" value="2"/>
</dbReference>
<evidence type="ECO:0000259" key="11">
    <source>
        <dbReference type="PROSITE" id="PS50003"/>
    </source>
</evidence>
<dbReference type="AlphaFoldDB" id="A0A9Q1J748"/>
<accession>A0A9Q1J748</accession>
<keyword evidence="14" id="KW-1185">Reference proteome</keyword>
<name>A0A9Q1J748_SYNKA</name>
<comment type="caution">
    <text evidence="13">The sequence shown here is derived from an EMBL/GenBank/DDBJ whole genome shotgun (WGS) entry which is preliminary data.</text>
</comment>
<organism evidence="13 14">
    <name type="scientific">Synaphobranchus kaupii</name>
    <name type="common">Kaup's arrowtooth eel</name>
    <dbReference type="NCBI Taxonomy" id="118154"/>
    <lineage>
        <taxon>Eukaryota</taxon>
        <taxon>Metazoa</taxon>
        <taxon>Chordata</taxon>
        <taxon>Craniata</taxon>
        <taxon>Vertebrata</taxon>
        <taxon>Euteleostomi</taxon>
        <taxon>Actinopterygii</taxon>
        <taxon>Neopterygii</taxon>
        <taxon>Teleostei</taxon>
        <taxon>Anguilliformes</taxon>
        <taxon>Synaphobranchidae</taxon>
        <taxon>Synaphobranchus</taxon>
    </lineage>
</organism>
<feature type="compositionally biased region" description="Polar residues" evidence="9">
    <location>
        <begin position="279"/>
        <end position="290"/>
    </location>
</feature>
<evidence type="ECO:0000256" key="7">
    <source>
        <dbReference type="ARBA" id="ARBA00022833"/>
    </source>
</evidence>
<dbReference type="InterPro" id="IPR001849">
    <property type="entry name" value="PH_domain"/>
</dbReference>
<feature type="region of interest" description="Disordered" evidence="9">
    <location>
        <begin position="75"/>
        <end position="167"/>
    </location>
</feature>
<dbReference type="Gene3D" id="1.20.900.10">
    <property type="entry name" value="Dbl homology (DH) domain"/>
    <property type="match status" value="1"/>
</dbReference>
<evidence type="ECO:0000259" key="12">
    <source>
        <dbReference type="PROSITE" id="PS50010"/>
    </source>
</evidence>
<dbReference type="Pfam" id="PF00621">
    <property type="entry name" value="RhoGEF"/>
    <property type="match status" value="1"/>
</dbReference>
<dbReference type="InterPro" id="IPR035899">
    <property type="entry name" value="DBL_dom_sf"/>
</dbReference>
<evidence type="ECO:0000256" key="1">
    <source>
        <dbReference type="ARBA" id="ARBA00004245"/>
    </source>
</evidence>
<dbReference type="PANTHER" id="PTHR12673">
    <property type="entry name" value="FACIOGENITAL DYSPLASIA PROTEIN"/>
    <property type="match status" value="1"/>
</dbReference>
<feature type="domain" description="PH" evidence="11">
    <location>
        <begin position="601"/>
        <end position="700"/>
    </location>
</feature>
<feature type="signal peptide" evidence="10">
    <location>
        <begin position="1"/>
        <end position="28"/>
    </location>
</feature>
<dbReference type="OrthoDB" id="660555at2759"/>
<dbReference type="InterPro" id="IPR051092">
    <property type="entry name" value="FYVE_RhoGEF_PH"/>
</dbReference>
<feature type="region of interest" description="Disordered" evidence="9">
    <location>
        <begin position="943"/>
        <end position="963"/>
    </location>
</feature>
<dbReference type="InterPro" id="IPR011011">
    <property type="entry name" value="Znf_FYVE_PHD"/>
</dbReference>
<dbReference type="Gene3D" id="2.30.29.30">
    <property type="entry name" value="Pleckstrin-homology domain (PH domain)/Phosphotyrosine-binding domain (PTB)"/>
    <property type="match status" value="2"/>
</dbReference>
<feature type="compositionally biased region" description="Pro residues" evidence="9">
    <location>
        <begin position="138"/>
        <end position="160"/>
    </location>
</feature>
<keyword evidence="2" id="KW-0963">Cytoplasm</keyword>
<evidence type="ECO:0000256" key="6">
    <source>
        <dbReference type="ARBA" id="ARBA00022771"/>
    </source>
</evidence>
<feature type="domain" description="PH" evidence="11">
    <location>
        <begin position="848"/>
        <end position="945"/>
    </location>
</feature>
<sequence>MVPDGPLVAPAGLLALLLELCSEILCIAKKHVVESDRRGGSAFEDSAILGLKGKFDLWVDLAALKGIVAPLVQTKSGPADSHPRIALHPSRPCHSHPTGRHCSEPATPSRRPPIQKPQVPPKPPHLLGQGPEKRRKWIPPPPSRPLPATPPKPVKTPTPPGRGQEKESVKSVCLLIEKFENSRVPILGVPRRAQLRLSLSMDTALDSTEPAEMRLGTRDPGDASLADKLALSVSEKMADVTELSGFGALRIDGVSATSAGGEDGGGAGDGDGTEGSCELNDNQATEQNGNGKIPNRDSGIDSPSCNVDGEVFPNEDAIDEEDLNESVTETETELESEARAGMGMGSKRDSTQDEDSDMDEGSSGEQDGAEGPKSEQPAESSKCTESQKLLNIARELLHTEEAYVKRLHLLDQVFCTKLTEAGIPQDVITGIFSNISSIYRFHGQFLLPELKTRITDEWNSNPRIGDILQKLAPFMKMYGEYVKNFDRAMELVSMWTQRSSQFKSVVQNIQKQDVCGNLTLQHHMLEPVQRIPRYEMLLKDYLKKLPEDTLDRKDAEKALELISTAANHSNAAIRKMEKMHKLLEVYERLGGEEDIVNPANELIKEGHIKKMSAKNGTAQDRYLYLFNNMVLYCVPKLRLMGQKFSVRERIDIAGMEVQEEVKHNLPHTFAIIGKQRSLELQARNEEEKGDWIQVILATIDRHKQNSETFNKAFNSSFSRDEDQVPESPGLWSNTSMDSDGGIHERKSSRKKEQTCKGCTESFHSITKRRHHCKACGAVRAGRGGAGRGRKGQSVGNARRRRSRITRPAACAGSVSPGRGARGRRGRGPRGEPRKRAAVEKQNSLGTENCLFSSFLHVQEKGRSWTKAWVAVTKTEPLVLYLQTSGQEGRGARAIPLSGYEVSLPAEKQEMRNVFKLSHSQQTLLLSAQDCDLQTKWMEILNRASKGEPPTETPVSSAEFRKSQ</sequence>
<feature type="compositionally biased region" description="Gly residues" evidence="9">
    <location>
        <begin position="261"/>
        <end position="270"/>
    </location>
</feature>
<dbReference type="InterPro" id="IPR000219">
    <property type="entry name" value="DH_dom"/>
</dbReference>
<dbReference type="CDD" id="cd13236">
    <property type="entry name" value="PH2_FGD1-4"/>
    <property type="match status" value="1"/>
</dbReference>
<keyword evidence="3" id="KW-0597">Phosphoprotein</keyword>
<feature type="region of interest" description="Disordered" evidence="9">
    <location>
        <begin position="257"/>
        <end position="385"/>
    </location>
</feature>
<gene>
    <name evidence="13" type="ORF">SKAU_G00108900</name>
</gene>
<proteinExistence type="predicted"/>
<dbReference type="GO" id="GO:0005737">
    <property type="term" value="C:cytoplasm"/>
    <property type="evidence" value="ECO:0007669"/>
    <property type="project" value="TreeGrafter"/>
</dbReference>
<dbReference type="GO" id="GO:0008270">
    <property type="term" value="F:zinc ion binding"/>
    <property type="evidence" value="ECO:0007669"/>
    <property type="project" value="UniProtKB-KW"/>
</dbReference>
<keyword evidence="5" id="KW-0677">Repeat</keyword>
<feature type="compositionally biased region" description="Acidic residues" evidence="9">
    <location>
        <begin position="352"/>
        <end position="362"/>
    </location>
</feature>
<evidence type="ECO:0000313" key="13">
    <source>
        <dbReference type="EMBL" id="KAJ8370862.1"/>
    </source>
</evidence>
<keyword evidence="4" id="KW-0479">Metal-binding</keyword>
<dbReference type="PROSITE" id="PS50003">
    <property type="entry name" value="PH_DOMAIN"/>
    <property type="match status" value="2"/>
</dbReference>
<dbReference type="FunFam" id="1.20.900.10:FF:000013">
    <property type="entry name" value="FYVE, RhoGEF and PH domain-containing protein 4"/>
    <property type="match status" value="1"/>
</dbReference>
<feature type="region of interest" description="Disordered" evidence="9">
    <location>
        <begin position="780"/>
        <end position="841"/>
    </location>
</feature>
<keyword evidence="6" id="KW-0863">Zinc-finger</keyword>
<protein>
    <recommendedName>
        <fullName evidence="15">FYVE, RhoGEF and PH domain containing 3</fullName>
    </recommendedName>
</protein>
<evidence type="ECO:0008006" key="15">
    <source>
        <dbReference type="Google" id="ProtNLM"/>
    </source>
</evidence>
<feature type="region of interest" description="Disordered" evidence="9">
    <location>
        <begin position="715"/>
        <end position="756"/>
    </location>
</feature>
<dbReference type="GO" id="GO:0005856">
    <property type="term" value="C:cytoskeleton"/>
    <property type="evidence" value="ECO:0007669"/>
    <property type="project" value="UniProtKB-SubCell"/>
</dbReference>